<dbReference type="PANTHER" id="PTHR43205">
    <property type="entry name" value="PROSTAGLANDIN REDUCTASE"/>
    <property type="match status" value="1"/>
</dbReference>
<dbReference type="SMART" id="SM00829">
    <property type="entry name" value="PKS_ER"/>
    <property type="match status" value="1"/>
</dbReference>
<dbReference type="InterPro" id="IPR045010">
    <property type="entry name" value="MDR_fam"/>
</dbReference>
<reference evidence="3" key="1">
    <citation type="journal article" date="2014" name="Int. J. Syst. Evol. Microbiol.">
        <title>Complete genome sequence of Corynebacterium casei LMG S-19264T (=DSM 44701T), isolated from a smear-ripened cheese.</title>
        <authorList>
            <consortium name="US DOE Joint Genome Institute (JGI-PGF)"/>
            <person name="Walter F."/>
            <person name="Albersmeier A."/>
            <person name="Kalinowski J."/>
            <person name="Ruckert C."/>
        </authorList>
    </citation>
    <scope>NUCLEOTIDE SEQUENCE</scope>
    <source>
        <strain evidence="3">KCTC 42651</strain>
    </source>
</reference>
<keyword evidence="4" id="KW-1185">Reference proteome</keyword>
<dbReference type="AlphaFoldDB" id="A0A918XVX0"/>
<reference evidence="3" key="2">
    <citation type="submission" date="2020-09" db="EMBL/GenBank/DDBJ databases">
        <authorList>
            <person name="Sun Q."/>
            <person name="Kim S."/>
        </authorList>
    </citation>
    <scope>NUCLEOTIDE SEQUENCE</scope>
    <source>
        <strain evidence="3">KCTC 42651</strain>
    </source>
</reference>
<dbReference type="InterPro" id="IPR013149">
    <property type="entry name" value="ADH-like_C"/>
</dbReference>
<evidence type="ECO:0000259" key="2">
    <source>
        <dbReference type="SMART" id="SM00829"/>
    </source>
</evidence>
<dbReference type="Pfam" id="PF16884">
    <property type="entry name" value="ADH_N_2"/>
    <property type="match status" value="1"/>
</dbReference>
<dbReference type="GO" id="GO:0016628">
    <property type="term" value="F:oxidoreductase activity, acting on the CH-CH group of donors, NAD or NADP as acceptor"/>
    <property type="evidence" value="ECO:0007669"/>
    <property type="project" value="InterPro"/>
</dbReference>
<dbReference type="Gene3D" id="3.90.180.10">
    <property type="entry name" value="Medium-chain alcohol dehydrogenases, catalytic domain"/>
    <property type="match status" value="1"/>
</dbReference>
<dbReference type="InterPro" id="IPR036291">
    <property type="entry name" value="NAD(P)-bd_dom_sf"/>
</dbReference>
<dbReference type="PANTHER" id="PTHR43205:SF7">
    <property type="entry name" value="PROSTAGLANDIN REDUCTASE 1"/>
    <property type="match status" value="1"/>
</dbReference>
<dbReference type="Pfam" id="PF00107">
    <property type="entry name" value="ADH_zinc_N"/>
    <property type="match status" value="1"/>
</dbReference>
<evidence type="ECO:0000313" key="4">
    <source>
        <dbReference type="Proteomes" id="UP000630353"/>
    </source>
</evidence>
<dbReference type="SUPFAM" id="SSF50129">
    <property type="entry name" value="GroES-like"/>
    <property type="match status" value="1"/>
</dbReference>
<accession>A0A918XVX0</accession>
<dbReference type="Gene3D" id="3.40.50.720">
    <property type="entry name" value="NAD(P)-binding Rossmann-like Domain"/>
    <property type="match status" value="1"/>
</dbReference>
<dbReference type="FunFam" id="3.40.50.720:FF:000121">
    <property type="entry name" value="Prostaglandin reductase 2"/>
    <property type="match status" value="1"/>
</dbReference>
<dbReference type="InterPro" id="IPR041694">
    <property type="entry name" value="ADH_N_2"/>
</dbReference>
<evidence type="ECO:0000313" key="3">
    <source>
        <dbReference type="EMBL" id="GHD57542.1"/>
    </source>
</evidence>
<feature type="domain" description="Enoyl reductase (ER)" evidence="2">
    <location>
        <begin position="26"/>
        <end position="337"/>
    </location>
</feature>
<protein>
    <submittedName>
        <fullName evidence="3">NADP-dependent oxidoreductase</fullName>
    </submittedName>
</protein>
<name>A0A918XVX0_9PROT</name>
<dbReference type="CDD" id="cd05288">
    <property type="entry name" value="PGDH"/>
    <property type="match status" value="1"/>
</dbReference>
<dbReference type="SUPFAM" id="SSF51735">
    <property type="entry name" value="NAD(P)-binding Rossmann-fold domains"/>
    <property type="match status" value="1"/>
</dbReference>
<dbReference type="Proteomes" id="UP000630353">
    <property type="component" value="Unassembled WGS sequence"/>
</dbReference>
<proteinExistence type="predicted"/>
<dbReference type="EMBL" id="BMZS01000009">
    <property type="protein sequence ID" value="GHD57542.1"/>
    <property type="molecule type" value="Genomic_DNA"/>
</dbReference>
<gene>
    <name evidence="3" type="ORF">GCM10017083_39240</name>
</gene>
<keyword evidence="1" id="KW-0560">Oxidoreductase</keyword>
<comment type="caution">
    <text evidence="3">The sequence shown here is derived from an EMBL/GenBank/DDBJ whole genome shotgun (WGS) entry which is preliminary data.</text>
</comment>
<sequence length="343" mass="36597">MIGVAMTDDNLHVLLRARPAPAVTAGLFEPVAAPIPTVGEGQFLIRVVWLSLEPAMRGWIAEAANYSKPVPLGTPMTGFTVGEVVESRHPDYPVGTVVQGRQGWRRYAVSDGTDIDRIVDPAVAPISTAVSVLGMNGATAYVGLVDVCQPRAGETVVVTTAAGAVGSMVGQIAKRLGCRVVGVAGGPDKVRACRDEFGYDAAIDYKATQDLGAALDGACPDGVDCFFDNVGAEQFDRVLERINVGARIAICGTIGMPSFPLPTGPRPNRQLLIKRARMQGFIILDHYDRYAAIIDRLTQWHRAEPFRWREDVTDGLENAGAALERLLAGRNAGKALVRVGPDP</sequence>
<organism evidence="3 4">
    <name type="scientific">Thalassobaculum fulvum</name>
    <dbReference type="NCBI Taxonomy" id="1633335"/>
    <lineage>
        <taxon>Bacteria</taxon>
        <taxon>Pseudomonadati</taxon>
        <taxon>Pseudomonadota</taxon>
        <taxon>Alphaproteobacteria</taxon>
        <taxon>Rhodospirillales</taxon>
        <taxon>Thalassobaculaceae</taxon>
        <taxon>Thalassobaculum</taxon>
    </lineage>
</organism>
<evidence type="ECO:0000256" key="1">
    <source>
        <dbReference type="ARBA" id="ARBA00023002"/>
    </source>
</evidence>
<dbReference type="InterPro" id="IPR020843">
    <property type="entry name" value="ER"/>
</dbReference>
<dbReference type="InterPro" id="IPR011032">
    <property type="entry name" value="GroES-like_sf"/>
</dbReference>